<evidence type="ECO:0000259" key="17">
    <source>
        <dbReference type="Pfam" id="PF04561"/>
    </source>
</evidence>
<keyword evidence="9 14" id="KW-0804">Transcription</keyword>
<dbReference type="InterPro" id="IPR037034">
    <property type="entry name" value="RNA_pol_Rpb2_2_sf"/>
</dbReference>
<dbReference type="InterPro" id="IPR037033">
    <property type="entry name" value="DNA-dir_RNAP_su2_hyb_sf"/>
</dbReference>
<dbReference type="Pfam" id="PF00562">
    <property type="entry name" value="RNA_pol_Rpb2_6"/>
    <property type="match status" value="1"/>
</dbReference>
<dbReference type="EMBL" id="BDEQ01000001">
    <property type="protein sequence ID" value="GAT98714.1"/>
    <property type="molecule type" value="Genomic_DNA"/>
</dbReference>
<dbReference type="FunFam" id="3.90.1800.10:FF:000004">
    <property type="entry name" value="DNA-directed RNA polymerase subunit beta"/>
    <property type="match status" value="1"/>
</dbReference>
<evidence type="ECO:0000256" key="13">
    <source>
        <dbReference type="RuleBase" id="RU000434"/>
    </source>
</evidence>
<dbReference type="GO" id="GO:0006351">
    <property type="term" value="P:DNA-templated transcription"/>
    <property type="evidence" value="ECO:0007669"/>
    <property type="project" value="InterPro"/>
</dbReference>
<evidence type="ECO:0000256" key="2">
    <source>
        <dbReference type="ARBA" id="ARBA00006835"/>
    </source>
</evidence>
<dbReference type="GO" id="GO:0008270">
    <property type="term" value="F:zinc ion binding"/>
    <property type="evidence" value="ECO:0007669"/>
    <property type="project" value="UniProtKB-KW"/>
</dbReference>
<dbReference type="Proteomes" id="UP000078387">
    <property type="component" value="Unassembled WGS sequence"/>
</dbReference>
<keyword evidence="3 14" id="KW-0240">DNA-directed RNA polymerase</keyword>
<dbReference type="GO" id="GO:0003677">
    <property type="term" value="F:DNA binding"/>
    <property type="evidence" value="ECO:0007669"/>
    <property type="project" value="InterPro"/>
</dbReference>
<evidence type="ECO:0000259" key="20">
    <source>
        <dbReference type="Pfam" id="PF06883"/>
    </source>
</evidence>
<name>A0A5K1V0Z1_ENTHI</name>
<dbReference type="CDD" id="cd00653">
    <property type="entry name" value="RNA_pol_B_RPB2"/>
    <property type="match status" value="1"/>
</dbReference>
<evidence type="ECO:0000259" key="18">
    <source>
        <dbReference type="Pfam" id="PF04563"/>
    </source>
</evidence>
<dbReference type="GO" id="GO:0005730">
    <property type="term" value="C:nucleolus"/>
    <property type="evidence" value="ECO:0007669"/>
    <property type="project" value="UniProtKB-SubCell"/>
</dbReference>
<dbReference type="InterPro" id="IPR015712">
    <property type="entry name" value="DNA-dir_RNA_pol_su2"/>
</dbReference>
<comment type="similarity">
    <text evidence="2 13">Belongs to the RNA polymerase beta chain family.</text>
</comment>
<feature type="domain" description="DNA-directed RNA polymerase subunit 2 hybrid-binding" evidence="15">
    <location>
        <begin position="650"/>
        <end position="1006"/>
    </location>
</feature>
<dbReference type="GO" id="GO:0003899">
    <property type="term" value="F:DNA-directed RNA polymerase activity"/>
    <property type="evidence" value="ECO:0007669"/>
    <property type="project" value="UniProtKB-EC"/>
</dbReference>
<dbReference type="InterPro" id="IPR007121">
    <property type="entry name" value="RNA_pol_bsu_CS"/>
</dbReference>
<dbReference type="VEuPathDB" id="AmoebaDB:EHI_186020"/>
<gene>
    <name evidence="21" type="ORF">CL6EHI_186020</name>
</gene>
<evidence type="ECO:0000256" key="4">
    <source>
        <dbReference type="ARBA" id="ARBA00022679"/>
    </source>
</evidence>
<dbReference type="InterPro" id="IPR007644">
    <property type="entry name" value="RNA_pol_bsu_protrusion"/>
</dbReference>
<organism evidence="21 22">
    <name type="scientific">Entamoeba histolytica</name>
    <dbReference type="NCBI Taxonomy" id="5759"/>
    <lineage>
        <taxon>Eukaryota</taxon>
        <taxon>Amoebozoa</taxon>
        <taxon>Evosea</taxon>
        <taxon>Archamoebae</taxon>
        <taxon>Mastigamoebida</taxon>
        <taxon>Entamoebidae</taxon>
        <taxon>Entamoeba</taxon>
    </lineage>
</organism>
<dbReference type="InterPro" id="IPR009674">
    <property type="entry name" value="Rpa2_dom_4"/>
</dbReference>
<dbReference type="GO" id="GO:0032549">
    <property type="term" value="F:ribonucleoside binding"/>
    <property type="evidence" value="ECO:0007669"/>
    <property type="project" value="InterPro"/>
</dbReference>
<dbReference type="VEuPathDB" id="AmoebaDB:EHI5A_157820"/>
<evidence type="ECO:0000256" key="7">
    <source>
        <dbReference type="ARBA" id="ARBA00022771"/>
    </source>
</evidence>
<dbReference type="VEuPathDB" id="AmoebaDB:KM1_181730"/>
<dbReference type="InterPro" id="IPR007645">
    <property type="entry name" value="RNA_pol_Rpb2_3"/>
</dbReference>
<evidence type="ECO:0000259" key="16">
    <source>
        <dbReference type="Pfam" id="PF04560"/>
    </source>
</evidence>
<dbReference type="FunFam" id="3.90.1100.10:FF:000016">
    <property type="entry name" value="DNA-directed RNA polymerase subunit beta"/>
    <property type="match status" value="1"/>
</dbReference>
<protein>
    <recommendedName>
        <fullName evidence="14">DNA-directed RNA polymerase subunit beta</fullName>
        <ecNumber evidence="14">2.7.7.6</ecNumber>
    </recommendedName>
</protein>
<sequence length="1106" mass="125044">MLNPNKPSNELKELTRAHTESFNYFLEKGKEDILKYMKKYKIIKKDSTELMELSCTGISIEKPTYNGLPLFPYMCRSAALTYSGRIKLTITIKENDSNKTIEVDGGEIPIMVGSSKCWIGSEYTTPEERINIREDPHEIGGYFIINGIERYLRMIVYAKPNHPLAVTRPSWTNKGAHFTKYGIIIRCMRDDITTLTNTLHFLDNGKVSLRFIFKKQEFFIPVVLLLRVYGGMSDREIFQLITMNNYENSNLVNAAEMLVRRENGSPLNGLNSPEQVLTYIGSKFRLIMDGTEGVNDTELGKRVLDEFCLVHLSSYAEKSDLLIFMLQKLFALVHGEIDEEGVDTPMSQGVLLPGHLYQTVIKEEIQNVLSKARLFILKDLKDVKKGSKVTEKIYLQRALSSAAKSFGTRIKSFISTGNFETNTTTDLQQTNGFSITAERLNHSRFTSHFVSVHRGAFYTTMKTTSIRKLVPEAWGFMCPVHTPDGAPCGLLNHFAVSCRINARKHPLPDQQIIDLCTELGMVSTQFMKLPSIYIPVLLNGKVIGKVSPHEINSFVQQLRYERAVYNPKIPNTLEIGYCDGYLQDGYHALYLNDLPGQMIRPVIHRATGNIVNIGPYEQVFLDIKCGDSIEGMNNAEYEEISALNSLSLLATLTPFCHMNQSPRNMYQCQMAKQTMGIPALSNKYRSDTKLLWLHYPQRSICQCALMEPFGFNEYPTGANAVVAVISYTGYDMEDALIIKKSAIERGFGHGSQYKAYKVDFEKEGEKNEMFSGTTSSGEVFDEHLDDDGLPRPGEVFENSPIYSHIDKITGKIKGKVLMGERGYIESVRIVGGDNIDSGLQKAVVRVRYNRTPVIGDKFSSRHGQKGTLSVHYQEKDMPFTESGMTPDIIINPHAFPSRMTIAMLVESMASKVGALKGEYQDATPFKFDEENSAVDYFGKQLLKYGYNYYGSEPLYSGIYGNELQSDIYIGIVYYQRLVHQVKDKYQVRSTGPISIVTHQPIKGRKRGGGIRFGEMERDSLVAHGTAMLVHDRLFECSDKCYHYVCTKCGSICTIKRSKEYDKMVCQSCGPTSIVKKIQIPYVFRYLAAELSAMNVRLNLRVDRNSY</sequence>
<feature type="domain" description="RNA polymerase Rpb2" evidence="16">
    <location>
        <begin position="1008"/>
        <end position="1100"/>
    </location>
</feature>
<evidence type="ECO:0000259" key="19">
    <source>
        <dbReference type="Pfam" id="PF04565"/>
    </source>
</evidence>
<dbReference type="OMA" id="NSWISHY"/>
<evidence type="ECO:0000256" key="11">
    <source>
        <dbReference type="ARBA" id="ARBA00025539"/>
    </source>
</evidence>
<keyword evidence="8" id="KW-0862">Zinc</keyword>
<dbReference type="InterPro" id="IPR007642">
    <property type="entry name" value="RNA_pol_Rpb2_2"/>
</dbReference>
<dbReference type="FunFam" id="3.90.1100.10:FF:000026">
    <property type="entry name" value="DNA-directed RNA polymerase subunit beta"/>
    <property type="match status" value="1"/>
</dbReference>
<dbReference type="FunFam" id="2.40.270.10:FF:000011">
    <property type="entry name" value="DNA-directed RNA polymerase subunit beta"/>
    <property type="match status" value="1"/>
</dbReference>
<evidence type="ECO:0000256" key="1">
    <source>
        <dbReference type="ARBA" id="ARBA00004604"/>
    </source>
</evidence>
<evidence type="ECO:0000256" key="6">
    <source>
        <dbReference type="ARBA" id="ARBA00022723"/>
    </source>
</evidence>
<evidence type="ECO:0000259" key="15">
    <source>
        <dbReference type="Pfam" id="PF00562"/>
    </source>
</evidence>
<keyword evidence="4 14" id="KW-0808">Transferase</keyword>
<feature type="domain" description="RNA polymerase Rpb2" evidence="17">
    <location>
        <begin position="161"/>
        <end position="344"/>
    </location>
</feature>
<dbReference type="PANTHER" id="PTHR20856">
    <property type="entry name" value="DNA-DIRECTED RNA POLYMERASE I SUBUNIT 2"/>
    <property type="match status" value="1"/>
</dbReference>
<dbReference type="FunFam" id="3.90.1110.10:FF:000007">
    <property type="entry name" value="DNA-directed RNA polymerase subunit beta"/>
    <property type="match status" value="1"/>
</dbReference>
<keyword evidence="10" id="KW-0539">Nucleus</keyword>
<dbReference type="Gene3D" id="3.90.1100.10">
    <property type="match status" value="2"/>
</dbReference>
<dbReference type="Pfam" id="PF04565">
    <property type="entry name" value="RNA_pol_Rpb2_3"/>
    <property type="match status" value="1"/>
</dbReference>
<dbReference type="Pfam" id="PF04561">
    <property type="entry name" value="RNA_pol_Rpb2_2"/>
    <property type="match status" value="1"/>
</dbReference>
<dbReference type="Pfam" id="PF04560">
    <property type="entry name" value="RNA_pol_Rpb2_7"/>
    <property type="match status" value="1"/>
</dbReference>
<dbReference type="InterPro" id="IPR007641">
    <property type="entry name" value="RNA_pol_Rpb2_7"/>
</dbReference>
<dbReference type="Pfam" id="PF04563">
    <property type="entry name" value="RNA_pol_Rpb2_1"/>
    <property type="match status" value="1"/>
</dbReference>
<comment type="caution">
    <text evidence="21">The sequence shown here is derived from an EMBL/GenBank/DDBJ whole genome shotgun (WGS) entry which is preliminary data.</text>
</comment>
<dbReference type="SUPFAM" id="SSF64484">
    <property type="entry name" value="beta and beta-prime subunits of DNA dependent RNA-polymerase"/>
    <property type="match status" value="1"/>
</dbReference>
<keyword evidence="6" id="KW-0479">Metal-binding</keyword>
<dbReference type="Pfam" id="PF06883">
    <property type="entry name" value="RNA_pol_Rpa2_4"/>
    <property type="match status" value="1"/>
</dbReference>
<dbReference type="VEuPathDB" id="AmoebaDB:EHI7A_113450"/>
<comment type="subcellular location">
    <subcellularLocation>
        <location evidence="1">Nucleus</location>
        <location evidence="1">Nucleolus</location>
    </subcellularLocation>
</comment>
<comment type="catalytic activity">
    <reaction evidence="12">
        <text>RNA(n) + a ribonucleoside 5'-triphosphate = RNA(n+1) + diphosphate</text>
        <dbReference type="Rhea" id="RHEA:21248"/>
        <dbReference type="Rhea" id="RHEA-COMP:14527"/>
        <dbReference type="Rhea" id="RHEA-COMP:17342"/>
        <dbReference type="ChEBI" id="CHEBI:33019"/>
        <dbReference type="ChEBI" id="CHEBI:61557"/>
        <dbReference type="ChEBI" id="CHEBI:140395"/>
        <dbReference type="EC" id="2.7.7.6"/>
    </reaction>
    <physiologicalReaction direction="left-to-right" evidence="12">
        <dbReference type="Rhea" id="RHEA:21249"/>
    </physiologicalReaction>
</comment>
<comment type="function">
    <text evidence="11">DNA-dependent RNA polymerase catalyzes the transcription of DNA into RNA using the four ribonucleoside triphosphates as substrates. Second largest core component of RNA polymerase I which synthesizes ribosomal RNA precursors. Proposed to contribute to the polymerase catalytic activity and forms the polymerase active center together with the largest subunit. Pol I is composed of mobile elements and RPA2 is part of the core element with the central large cleft and probably a clamp element that moves to open and close the cleft.</text>
</comment>
<feature type="domain" description="DNA-directed RNA polymerase I subunit RPA2" evidence="20">
    <location>
        <begin position="543"/>
        <end position="600"/>
    </location>
</feature>
<dbReference type="Gene3D" id="3.90.1110.10">
    <property type="entry name" value="RNA polymerase Rpb2, domain 2"/>
    <property type="match status" value="1"/>
</dbReference>
<evidence type="ECO:0000256" key="5">
    <source>
        <dbReference type="ARBA" id="ARBA00022695"/>
    </source>
</evidence>
<dbReference type="InterPro" id="IPR007120">
    <property type="entry name" value="DNA-dir_RNAP_su2_dom"/>
</dbReference>
<dbReference type="EC" id="2.7.7.6" evidence="14"/>
<evidence type="ECO:0000256" key="8">
    <source>
        <dbReference type="ARBA" id="ARBA00022833"/>
    </source>
</evidence>
<evidence type="ECO:0000256" key="3">
    <source>
        <dbReference type="ARBA" id="ARBA00022478"/>
    </source>
</evidence>
<dbReference type="PROSITE" id="PS01166">
    <property type="entry name" value="RNA_POL_BETA"/>
    <property type="match status" value="1"/>
</dbReference>
<evidence type="ECO:0000313" key="21">
    <source>
        <dbReference type="EMBL" id="GAT98714.1"/>
    </source>
</evidence>
<evidence type="ECO:0000256" key="12">
    <source>
        <dbReference type="ARBA" id="ARBA00047768"/>
    </source>
</evidence>
<feature type="domain" description="RNA polymerase Rpb2" evidence="19">
    <location>
        <begin position="436"/>
        <end position="500"/>
    </location>
</feature>
<evidence type="ECO:0000256" key="14">
    <source>
        <dbReference type="RuleBase" id="RU363031"/>
    </source>
</evidence>
<accession>A0A5K1V0Z1</accession>
<keyword evidence="5 14" id="KW-0548">Nucleotidyltransferase</keyword>
<dbReference type="Gene3D" id="2.40.270.10">
    <property type="entry name" value="DNA-directed RNA polymerase, subunit 2, domain 6"/>
    <property type="match status" value="1"/>
</dbReference>
<evidence type="ECO:0000256" key="9">
    <source>
        <dbReference type="ARBA" id="ARBA00023163"/>
    </source>
</evidence>
<dbReference type="VEuPathDB" id="AmoebaDB:EHI8A_122570"/>
<dbReference type="Gene3D" id="3.90.1800.10">
    <property type="entry name" value="RNA polymerase alpha subunit dimerisation domain"/>
    <property type="match status" value="1"/>
</dbReference>
<keyword evidence="7" id="KW-0863">Zinc-finger</keyword>
<evidence type="ECO:0000256" key="10">
    <source>
        <dbReference type="ARBA" id="ARBA00023242"/>
    </source>
</evidence>
<dbReference type="Gene3D" id="2.40.50.150">
    <property type="match status" value="1"/>
</dbReference>
<dbReference type="AlphaFoldDB" id="A0A5K1V0Z1"/>
<reference evidence="21 22" key="1">
    <citation type="submission" date="2016-05" db="EMBL/GenBank/DDBJ databases">
        <title>First whole genome sequencing of Entamoeba histolytica HM1:IMSS-clone-6.</title>
        <authorList>
            <person name="Mukherjee Avik.K."/>
            <person name="Izumyama S."/>
            <person name="Nakada-Tsukui K."/>
            <person name="Nozaki T."/>
        </authorList>
    </citation>
    <scope>NUCLEOTIDE SEQUENCE [LARGE SCALE GENOMIC DNA]</scope>
    <source>
        <strain evidence="21 22">HM1:IMSS clone 6</strain>
    </source>
</reference>
<evidence type="ECO:0000313" key="22">
    <source>
        <dbReference type="Proteomes" id="UP000078387"/>
    </source>
</evidence>
<feature type="domain" description="RNA polymerase beta subunit protrusion" evidence="18">
    <location>
        <begin position="13"/>
        <end position="384"/>
    </location>
</feature>
<proteinExistence type="inferred from homology"/>
<dbReference type="InterPro" id="IPR014724">
    <property type="entry name" value="RNA_pol_RPB2_OB-fold"/>
</dbReference>
<dbReference type="GO" id="GO:0000428">
    <property type="term" value="C:DNA-directed RNA polymerase complex"/>
    <property type="evidence" value="ECO:0007669"/>
    <property type="project" value="UniProtKB-KW"/>
</dbReference>